<dbReference type="InterPro" id="IPR042171">
    <property type="entry name" value="Acyl-CoA_hotdog"/>
</dbReference>
<dbReference type="InterPro" id="IPR049449">
    <property type="entry name" value="TesB_ACOT8-like_N"/>
</dbReference>
<name>A0ABV8RRX9_9SPHN</name>
<reference evidence="4" key="1">
    <citation type="journal article" date="2019" name="Int. J. Syst. Evol. Microbiol.">
        <title>The Global Catalogue of Microorganisms (GCM) 10K type strain sequencing project: providing services to taxonomists for standard genome sequencing and annotation.</title>
        <authorList>
            <consortium name="The Broad Institute Genomics Platform"/>
            <consortium name="The Broad Institute Genome Sequencing Center for Infectious Disease"/>
            <person name="Wu L."/>
            <person name="Ma J."/>
        </authorList>
    </citation>
    <scope>NUCLEOTIDE SEQUENCE [LARGE SCALE GENOMIC DNA]</scope>
    <source>
        <strain evidence="4">CGMCC 1.12989</strain>
    </source>
</reference>
<comment type="caution">
    <text evidence="3">The sequence shown here is derived from an EMBL/GenBank/DDBJ whole genome shotgun (WGS) entry which is preliminary data.</text>
</comment>
<dbReference type="Pfam" id="PF20789">
    <property type="entry name" value="4HBT_3C"/>
    <property type="match status" value="1"/>
</dbReference>
<dbReference type="Proteomes" id="UP001595828">
    <property type="component" value="Unassembled WGS sequence"/>
</dbReference>
<dbReference type="RefSeq" id="WP_379538853.1">
    <property type="nucleotide sequence ID" value="NZ_JBHSDR010000006.1"/>
</dbReference>
<evidence type="ECO:0000313" key="4">
    <source>
        <dbReference type="Proteomes" id="UP001595828"/>
    </source>
</evidence>
<proteinExistence type="predicted"/>
<dbReference type="Pfam" id="PF13622">
    <property type="entry name" value="4HBT_3"/>
    <property type="match status" value="1"/>
</dbReference>
<feature type="domain" description="Acyl-CoA thioesterase-like N-terminal HotDog" evidence="1">
    <location>
        <begin position="22"/>
        <end position="104"/>
    </location>
</feature>
<dbReference type="SUPFAM" id="SSF54637">
    <property type="entry name" value="Thioesterase/thiol ester dehydrase-isomerase"/>
    <property type="match status" value="2"/>
</dbReference>
<dbReference type="Gene3D" id="2.40.160.210">
    <property type="entry name" value="Acyl-CoA thioesterase, double hotdog domain"/>
    <property type="match status" value="1"/>
</dbReference>
<gene>
    <name evidence="3" type="ORF">ACFO0A_09955</name>
</gene>
<protein>
    <submittedName>
        <fullName evidence="3">Acyl-CoA thioesterase</fullName>
    </submittedName>
</protein>
<dbReference type="EMBL" id="JBHSDR010000006">
    <property type="protein sequence ID" value="MFC4295375.1"/>
    <property type="molecule type" value="Genomic_DNA"/>
</dbReference>
<feature type="domain" description="Acyl-CoA thioesterase-like C-terminal" evidence="2">
    <location>
        <begin position="132"/>
        <end position="255"/>
    </location>
</feature>
<keyword evidence="4" id="KW-1185">Reference proteome</keyword>
<evidence type="ECO:0000313" key="3">
    <source>
        <dbReference type="EMBL" id="MFC4295375.1"/>
    </source>
</evidence>
<sequence>MSFPAILAAASKTATGFDAHVPEDWLQGRTAYGGLSAALALESARTIADGLPPMRSAQVSFVGPLSGDVSVSSRILRQGRNATWVSSEVQSEGKVGLAATFVFMGPMESELHLNDAGAPDDTIAVDDAVIIPSDKGPGFISNFDLRHSLPRADERQPQMNRWARVRDRSGLDPMVELVLIADAMPPGVMPLFDSWRPISSMTWLINLLTPAPVTTDGWWQLRARGTYAEKGCSSQDMSVWNAAGEPIAAGMQSIAIFG</sequence>
<evidence type="ECO:0000259" key="2">
    <source>
        <dbReference type="Pfam" id="PF20789"/>
    </source>
</evidence>
<dbReference type="InterPro" id="IPR049450">
    <property type="entry name" value="ACOT8-like_C"/>
</dbReference>
<accession>A0ABV8RRX9</accession>
<dbReference type="InterPro" id="IPR029069">
    <property type="entry name" value="HotDog_dom_sf"/>
</dbReference>
<evidence type="ECO:0000259" key="1">
    <source>
        <dbReference type="Pfam" id="PF13622"/>
    </source>
</evidence>
<organism evidence="3 4">
    <name type="scientific">Novosphingobium tardum</name>
    <dbReference type="NCBI Taxonomy" id="1538021"/>
    <lineage>
        <taxon>Bacteria</taxon>
        <taxon>Pseudomonadati</taxon>
        <taxon>Pseudomonadota</taxon>
        <taxon>Alphaproteobacteria</taxon>
        <taxon>Sphingomonadales</taxon>
        <taxon>Sphingomonadaceae</taxon>
        <taxon>Novosphingobium</taxon>
    </lineage>
</organism>